<dbReference type="PANTHER" id="PTHR42770:SF13">
    <property type="entry name" value="L-METHIONINE_BRANCHED-CHAIN AMINO ACID EXPORTER YJEH"/>
    <property type="match status" value="1"/>
</dbReference>
<accession>A0ABP8WUA1</accession>
<feature type="transmembrane region" description="Helical" evidence="6">
    <location>
        <begin position="393"/>
        <end position="423"/>
    </location>
</feature>
<evidence type="ECO:0000313" key="7">
    <source>
        <dbReference type="EMBL" id="GAA4695624.1"/>
    </source>
</evidence>
<keyword evidence="5 6" id="KW-0472">Membrane</keyword>
<gene>
    <name evidence="7" type="ORF">GCM10023349_08610</name>
</gene>
<sequence>MAHVTTSLTPDPITADDPVTHGGLGVSQGAALTLGAVLGTGVISLPGLAAQEAGPASLVAWLVLVLLSIPLATTFAALGARYPDGGGVATYARRAFGSRAATVTGWCFYFAIPLGAPAAAGFAGAYVADSLGGGRQTQLLTSGVLIGTVAIMNWYGIRISGRVQLVIAAALAALLMVATLVSLPHASTANLTPFAPHGWSAIAPAMALLIWAFAGWEVVTSLSSEYRNPARDITRATAIALVVMGVMYLGVAFATVAVLGDDSSNAPLSDLLVLGFGEPARAVTTVVAVLLSLGAMNAYFAGSARLGAALGRDGSLPGWFARGSTAGEVPRRSLAVVTAGSLLTLLGVALTGVAIERTMLLVTGAFALVYVVGTAAALRLLPRGTWVRRGAMVAFASSLLLLGLMGKNLLPQLVVGVAALIWMARDARRVEPPAPTPA</sequence>
<comment type="caution">
    <text evidence="7">The sequence shown here is derived from an EMBL/GenBank/DDBJ whole genome shotgun (WGS) entry which is preliminary data.</text>
</comment>
<feature type="transmembrane region" description="Helical" evidence="6">
    <location>
        <begin position="163"/>
        <end position="186"/>
    </location>
</feature>
<dbReference type="Gene3D" id="1.20.1740.10">
    <property type="entry name" value="Amino acid/polyamine transporter I"/>
    <property type="match status" value="1"/>
</dbReference>
<comment type="subcellular location">
    <subcellularLocation>
        <location evidence="1">Cell membrane</location>
        <topology evidence="1">Multi-pass membrane protein</topology>
    </subcellularLocation>
</comment>
<evidence type="ECO:0000256" key="4">
    <source>
        <dbReference type="ARBA" id="ARBA00022989"/>
    </source>
</evidence>
<feature type="transmembrane region" description="Helical" evidence="6">
    <location>
        <begin position="361"/>
        <end position="381"/>
    </location>
</feature>
<evidence type="ECO:0000256" key="3">
    <source>
        <dbReference type="ARBA" id="ARBA00022692"/>
    </source>
</evidence>
<keyword evidence="4 6" id="KW-1133">Transmembrane helix</keyword>
<protein>
    <submittedName>
        <fullName evidence="7">Amino acid permease</fullName>
    </submittedName>
</protein>
<organism evidence="7 8">
    <name type="scientific">Nocardioides conyzicola</name>
    <dbReference type="NCBI Taxonomy" id="1651781"/>
    <lineage>
        <taxon>Bacteria</taxon>
        <taxon>Bacillati</taxon>
        <taxon>Actinomycetota</taxon>
        <taxon>Actinomycetes</taxon>
        <taxon>Propionibacteriales</taxon>
        <taxon>Nocardioidaceae</taxon>
        <taxon>Nocardioides</taxon>
    </lineage>
</organism>
<dbReference type="PANTHER" id="PTHR42770">
    <property type="entry name" value="AMINO ACID TRANSPORTER-RELATED"/>
    <property type="match status" value="1"/>
</dbReference>
<dbReference type="InterPro" id="IPR002293">
    <property type="entry name" value="AA/rel_permease1"/>
</dbReference>
<reference evidence="8" key="1">
    <citation type="journal article" date="2019" name="Int. J. Syst. Evol. Microbiol.">
        <title>The Global Catalogue of Microorganisms (GCM) 10K type strain sequencing project: providing services to taxonomists for standard genome sequencing and annotation.</title>
        <authorList>
            <consortium name="The Broad Institute Genomics Platform"/>
            <consortium name="The Broad Institute Genome Sequencing Center for Infectious Disease"/>
            <person name="Wu L."/>
            <person name="Ma J."/>
        </authorList>
    </citation>
    <scope>NUCLEOTIDE SEQUENCE [LARGE SCALE GENOMIC DNA]</scope>
    <source>
        <strain evidence="8">JCM 18531</strain>
    </source>
</reference>
<name>A0ABP8WUA1_9ACTN</name>
<proteinExistence type="predicted"/>
<dbReference type="PIRSF" id="PIRSF006060">
    <property type="entry name" value="AA_transporter"/>
    <property type="match status" value="1"/>
</dbReference>
<feature type="transmembrane region" description="Helical" evidence="6">
    <location>
        <begin position="103"/>
        <end position="127"/>
    </location>
</feature>
<feature type="transmembrane region" description="Helical" evidence="6">
    <location>
        <begin position="198"/>
        <end position="219"/>
    </location>
</feature>
<evidence type="ECO:0000256" key="1">
    <source>
        <dbReference type="ARBA" id="ARBA00004651"/>
    </source>
</evidence>
<feature type="transmembrane region" description="Helical" evidence="6">
    <location>
        <begin position="280"/>
        <end position="302"/>
    </location>
</feature>
<dbReference type="EMBL" id="BAABKM010000002">
    <property type="protein sequence ID" value="GAA4695624.1"/>
    <property type="molecule type" value="Genomic_DNA"/>
</dbReference>
<dbReference type="Proteomes" id="UP001499974">
    <property type="component" value="Unassembled WGS sequence"/>
</dbReference>
<evidence type="ECO:0000256" key="2">
    <source>
        <dbReference type="ARBA" id="ARBA00022475"/>
    </source>
</evidence>
<dbReference type="InterPro" id="IPR050367">
    <property type="entry name" value="APC_superfamily"/>
</dbReference>
<feature type="transmembrane region" description="Helical" evidence="6">
    <location>
        <begin position="139"/>
        <end position="156"/>
    </location>
</feature>
<evidence type="ECO:0000256" key="6">
    <source>
        <dbReference type="SAM" id="Phobius"/>
    </source>
</evidence>
<keyword evidence="2" id="KW-1003">Cell membrane</keyword>
<feature type="transmembrane region" description="Helical" evidence="6">
    <location>
        <begin position="334"/>
        <end position="355"/>
    </location>
</feature>
<evidence type="ECO:0000256" key="5">
    <source>
        <dbReference type="ARBA" id="ARBA00023136"/>
    </source>
</evidence>
<keyword evidence="3 6" id="KW-0812">Transmembrane</keyword>
<dbReference type="Pfam" id="PF13520">
    <property type="entry name" value="AA_permease_2"/>
    <property type="match status" value="1"/>
</dbReference>
<feature type="transmembrane region" description="Helical" evidence="6">
    <location>
        <begin position="239"/>
        <end position="260"/>
    </location>
</feature>
<feature type="transmembrane region" description="Helical" evidence="6">
    <location>
        <begin position="58"/>
        <end position="82"/>
    </location>
</feature>
<keyword evidence="8" id="KW-1185">Reference proteome</keyword>
<evidence type="ECO:0000313" key="8">
    <source>
        <dbReference type="Proteomes" id="UP001499974"/>
    </source>
</evidence>